<evidence type="ECO:0000313" key="3">
    <source>
        <dbReference type="Proteomes" id="UP000242715"/>
    </source>
</evidence>
<sequence length="138" mass="14592">MNFIIGNVSGSSPVIATYICLGWNRYGIIIISIRSSIGFDLQLHVCSASVSDSDSDFDSSSSSDSGSDSESSSGSGSDSDSSSCSDSDSDSNSSSDSVRTQSSEEEESINPIIHQGIRGPQQPLLVYSRRKGNRVHND</sequence>
<protein>
    <submittedName>
        <fullName evidence="2">Uncharacterized protein</fullName>
    </submittedName>
</protein>
<proteinExistence type="predicted"/>
<accession>A0A2Z6N1D0</accession>
<feature type="compositionally biased region" description="Basic residues" evidence="1">
    <location>
        <begin position="128"/>
        <end position="138"/>
    </location>
</feature>
<organism evidence="2 3">
    <name type="scientific">Trifolium subterraneum</name>
    <name type="common">Subterranean clover</name>
    <dbReference type="NCBI Taxonomy" id="3900"/>
    <lineage>
        <taxon>Eukaryota</taxon>
        <taxon>Viridiplantae</taxon>
        <taxon>Streptophyta</taxon>
        <taxon>Embryophyta</taxon>
        <taxon>Tracheophyta</taxon>
        <taxon>Spermatophyta</taxon>
        <taxon>Magnoliopsida</taxon>
        <taxon>eudicotyledons</taxon>
        <taxon>Gunneridae</taxon>
        <taxon>Pentapetalae</taxon>
        <taxon>rosids</taxon>
        <taxon>fabids</taxon>
        <taxon>Fabales</taxon>
        <taxon>Fabaceae</taxon>
        <taxon>Papilionoideae</taxon>
        <taxon>50 kb inversion clade</taxon>
        <taxon>NPAAA clade</taxon>
        <taxon>Hologalegina</taxon>
        <taxon>IRL clade</taxon>
        <taxon>Trifolieae</taxon>
        <taxon>Trifolium</taxon>
    </lineage>
</organism>
<evidence type="ECO:0000313" key="2">
    <source>
        <dbReference type="EMBL" id="GAU37756.1"/>
    </source>
</evidence>
<evidence type="ECO:0000256" key="1">
    <source>
        <dbReference type="SAM" id="MobiDB-lite"/>
    </source>
</evidence>
<reference evidence="3" key="1">
    <citation type="journal article" date="2017" name="Front. Plant Sci.">
        <title>Climate Clever Clovers: New Paradigm to Reduce the Environmental Footprint of Ruminants by Breeding Low Methanogenic Forages Utilizing Haplotype Variation.</title>
        <authorList>
            <person name="Kaur P."/>
            <person name="Appels R."/>
            <person name="Bayer P.E."/>
            <person name="Keeble-Gagnere G."/>
            <person name="Wang J."/>
            <person name="Hirakawa H."/>
            <person name="Shirasawa K."/>
            <person name="Vercoe P."/>
            <person name="Stefanova K."/>
            <person name="Durmic Z."/>
            <person name="Nichols P."/>
            <person name="Revell C."/>
            <person name="Isobe S.N."/>
            <person name="Edwards D."/>
            <person name="Erskine W."/>
        </authorList>
    </citation>
    <scope>NUCLEOTIDE SEQUENCE [LARGE SCALE GENOMIC DNA]</scope>
    <source>
        <strain evidence="3">cv. Daliak</strain>
    </source>
</reference>
<feature type="region of interest" description="Disordered" evidence="1">
    <location>
        <begin position="49"/>
        <end position="138"/>
    </location>
</feature>
<dbReference type="AlphaFoldDB" id="A0A2Z6N1D0"/>
<keyword evidence="3" id="KW-1185">Reference proteome</keyword>
<gene>
    <name evidence="2" type="ORF">TSUD_102720</name>
</gene>
<name>A0A2Z6N1D0_TRISU</name>
<dbReference type="Proteomes" id="UP000242715">
    <property type="component" value="Unassembled WGS sequence"/>
</dbReference>
<dbReference type="EMBL" id="DF973687">
    <property type="protein sequence ID" value="GAU37756.1"/>
    <property type="molecule type" value="Genomic_DNA"/>
</dbReference>
<feature type="compositionally biased region" description="Low complexity" evidence="1">
    <location>
        <begin position="49"/>
        <end position="97"/>
    </location>
</feature>